<comment type="caution">
    <text evidence="3">The sequence shown here is derived from an EMBL/GenBank/DDBJ whole genome shotgun (WGS) entry which is preliminary data.</text>
</comment>
<evidence type="ECO:0000259" key="2">
    <source>
        <dbReference type="Pfam" id="PF02470"/>
    </source>
</evidence>
<proteinExistence type="predicted"/>
<dbReference type="AlphaFoldDB" id="A0A9D1MNW1"/>
<feature type="transmembrane region" description="Helical" evidence="1">
    <location>
        <begin position="12"/>
        <end position="34"/>
    </location>
</feature>
<dbReference type="Proteomes" id="UP000824099">
    <property type="component" value="Unassembled WGS sequence"/>
</dbReference>
<dbReference type="InterPro" id="IPR003399">
    <property type="entry name" value="Mce/MlaD"/>
</dbReference>
<gene>
    <name evidence="3" type="ORF">IAB06_01795</name>
</gene>
<evidence type="ECO:0000313" key="4">
    <source>
        <dbReference type="Proteomes" id="UP000824099"/>
    </source>
</evidence>
<dbReference type="PANTHER" id="PTHR33371">
    <property type="entry name" value="INTERMEMBRANE PHOSPHOLIPID TRANSPORT SYSTEM BINDING PROTEIN MLAD-RELATED"/>
    <property type="match status" value="1"/>
</dbReference>
<reference evidence="3" key="2">
    <citation type="journal article" date="2021" name="PeerJ">
        <title>Extensive microbial diversity within the chicken gut microbiome revealed by metagenomics and culture.</title>
        <authorList>
            <person name="Gilroy R."/>
            <person name="Ravi A."/>
            <person name="Getino M."/>
            <person name="Pursley I."/>
            <person name="Horton D.L."/>
            <person name="Alikhan N.F."/>
            <person name="Baker D."/>
            <person name="Gharbi K."/>
            <person name="Hall N."/>
            <person name="Watson M."/>
            <person name="Adriaenssens E.M."/>
            <person name="Foster-Nyarko E."/>
            <person name="Jarju S."/>
            <person name="Secka A."/>
            <person name="Antonio M."/>
            <person name="Oren A."/>
            <person name="Chaudhuri R.R."/>
            <person name="La Ragione R."/>
            <person name="Hildebrand F."/>
            <person name="Pallen M.J."/>
        </authorList>
    </citation>
    <scope>NUCLEOTIDE SEQUENCE</scope>
    <source>
        <strain evidence="3">CHK160-1198</strain>
    </source>
</reference>
<keyword evidence="1" id="KW-0472">Membrane</keyword>
<evidence type="ECO:0000313" key="3">
    <source>
        <dbReference type="EMBL" id="HIU63761.1"/>
    </source>
</evidence>
<reference evidence="3" key="1">
    <citation type="submission" date="2020-10" db="EMBL/GenBank/DDBJ databases">
        <authorList>
            <person name="Gilroy R."/>
        </authorList>
    </citation>
    <scope>NUCLEOTIDE SEQUENCE</scope>
    <source>
        <strain evidence="3">CHK160-1198</strain>
    </source>
</reference>
<protein>
    <submittedName>
        <fullName evidence="3">MCE family protein</fullName>
    </submittedName>
</protein>
<dbReference type="PANTHER" id="PTHR33371:SF4">
    <property type="entry name" value="INTERMEMBRANE PHOSPHOLIPID TRANSPORT SYSTEM BINDING PROTEIN MLAD"/>
    <property type="match status" value="1"/>
</dbReference>
<evidence type="ECO:0000256" key="1">
    <source>
        <dbReference type="SAM" id="Phobius"/>
    </source>
</evidence>
<name>A0A9D1MNW1_9FIRM</name>
<dbReference type="EMBL" id="DVNI01000026">
    <property type="protein sequence ID" value="HIU63761.1"/>
    <property type="molecule type" value="Genomic_DNA"/>
</dbReference>
<dbReference type="InterPro" id="IPR052336">
    <property type="entry name" value="MlaD_Phospholipid_Transporter"/>
</dbReference>
<dbReference type="Pfam" id="PF02470">
    <property type="entry name" value="MlaD"/>
    <property type="match status" value="1"/>
</dbReference>
<sequence>MNDKRSEVKVGAVALVGIALFMAIISFLGTFSFAGSGYDLSVLYNEVGGLKEGHAVRYAGVDVGTVRTVKVEGNQVAAVLKIKEGIQIPEGAVFSLGADGMLGEKFVAITPPAVLSGRYLEAGQTIKGAPGTGLDEFMASAAKALEKVEGVADALNNVLGDEAVQQSMRDGFLNLNEISANLNTFSRVMAEVAISNQQEVSTMITELSSMAVRMNSVATHLESIVSSADNNGETGKNVAEMANNLALASARIEKMSASLEKVVTDPKTEADLQETIRNAKETSQKANQILDTFGTARFQADVQYNDKNNDWLSNMGVTVRPSEDNFVYAGVYDLGGENKLDLQFGRELNDFGVRAGAMQGKFGVGMDYHFSDSFRVFTDIYDFDDTKVKVGGEIFLQPNFSLVGGTLDVRKKGSDQAYVGVRSYF</sequence>
<keyword evidence="1" id="KW-1133">Transmembrane helix</keyword>
<accession>A0A9D1MNW1</accession>
<keyword evidence="1" id="KW-0812">Transmembrane</keyword>
<feature type="domain" description="Mce/MlaD" evidence="2">
    <location>
        <begin position="37"/>
        <end position="112"/>
    </location>
</feature>
<organism evidence="3 4">
    <name type="scientific">Candidatus Avacidaminococcus intestinavium</name>
    <dbReference type="NCBI Taxonomy" id="2840684"/>
    <lineage>
        <taxon>Bacteria</taxon>
        <taxon>Bacillati</taxon>
        <taxon>Bacillota</taxon>
        <taxon>Negativicutes</taxon>
        <taxon>Acidaminococcales</taxon>
        <taxon>Acidaminococcaceae</taxon>
        <taxon>Acidaminococcaceae incertae sedis</taxon>
        <taxon>Candidatus Avacidaminococcus</taxon>
    </lineage>
</organism>